<evidence type="ECO:0000313" key="2">
    <source>
        <dbReference type="EMBL" id="MFC7079459.1"/>
    </source>
</evidence>
<dbReference type="InterPro" id="IPR036388">
    <property type="entry name" value="WH-like_DNA-bd_sf"/>
</dbReference>
<dbReference type="Pfam" id="PF24271">
    <property type="entry name" value="HVO_2833_C"/>
    <property type="match status" value="1"/>
</dbReference>
<dbReference type="Proteomes" id="UP001596407">
    <property type="component" value="Unassembled WGS sequence"/>
</dbReference>
<evidence type="ECO:0000259" key="1">
    <source>
        <dbReference type="Pfam" id="PF24271"/>
    </source>
</evidence>
<dbReference type="SUPFAM" id="SSF46785">
    <property type="entry name" value="Winged helix' DNA-binding domain"/>
    <property type="match status" value="1"/>
</dbReference>
<evidence type="ECO:0000313" key="3">
    <source>
        <dbReference type="Proteomes" id="UP001596407"/>
    </source>
</evidence>
<feature type="domain" description="HVO-2833 C-terminal" evidence="1">
    <location>
        <begin position="195"/>
        <end position="309"/>
    </location>
</feature>
<dbReference type="EMBL" id="JBHSZH010000004">
    <property type="protein sequence ID" value="MFC7079459.1"/>
    <property type="molecule type" value="Genomic_DNA"/>
</dbReference>
<dbReference type="RefSeq" id="WP_276282924.1">
    <property type="nucleotide sequence ID" value="NZ_CP119813.1"/>
</dbReference>
<protein>
    <submittedName>
        <fullName evidence="2">MarR family winged helix-turn-helix transcriptional regulator</fullName>
    </submittedName>
</protein>
<dbReference type="GeneID" id="79305910"/>
<dbReference type="Gene3D" id="1.10.10.10">
    <property type="entry name" value="Winged helix-like DNA-binding domain superfamily/Winged helix DNA-binding domain"/>
    <property type="match status" value="1"/>
</dbReference>
<gene>
    <name evidence="2" type="ORF">ACFQJ6_04115</name>
</gene>
<dbReference type="AlphaFoldDB" id="A0ABD5WG05"/>
<sequence length="312" mass="35603">MMGEAHLRVLDVLTEDQSITALHEQTGYSMGRVHEVVEELEQNGLVVTKRGNRNRRVVSATETAVFRAYRRLQSQHPHIDFSEILSRRTLHVCWFLDQPRKVSEIADRLPITRQRVYQLLAPLQERAMLTKDGTQYKIADDLTDLVEFARAFVDHEHAHRAREDAPSAVVLWSTPAEALVSVEAKQDREQLVDTDNWAVSGLARYEEYGLTFFGANQPPVFYSELDTKITVEQLVCHTLVAKTDSRRTSYALLLLTTTAFDEDQLRATATEYGVTGLIEDMLSFLHGDPTSSEYIPNTRDFEALKQQYEETS</sequence>
<organism evidence="2 3">
    <name type="scientific">Halorussus caseinilyticus</name>
    <dbReference type="NCBI Taxonomy" id="3034025"/>
    <lineage>
        <taxon>Archaea</taxon>
        <taxon>Methanobacteriati</taxon>
        <taxon>Methanobacteriota</taxon>
        <taxon>Stenosarchaea group</taxon>
        <taxon>Halobacteria</taxon>
        <taxon>Halobacteriales</taxon>
        <taxon>Haladaptataceae</taxon>
        <taxon>Halorussus</taxon>
    </lineage>
</organism>
<reference evidence="2 3" key="1">
    <citation type="journal article" date="2019" name="Int. J. Syst. Evol. Microbiol.">
        <title>The Global Catalogue of Microorganisms (GCM) 10K type strain sequencing project: providing services to taxonomists for standard genome sequencing and annotation.</title>
        <authorList>
            <consortium name="The Broad Institute Genomics Platform"/>
            <consortium name="The Broad Institute Genome Sequencing Center for Infectious Disease"/>
            <person name="Wu L."/>
            <person name="Ma J."/>
        </authorList>
    </citation>
    <scope>NUCLEOTIDE SEQUENCE [LARGE SCALE GENOMIC DNA]</scope>
    <source>
        <strain evidence="2 3">DT72</strain>
    </source>
</reference>
<keyword evidence="3" id="KW-1185">Reference proteome</keyword>
<dbReference type="InterPro" id="IPR056528">
    <property type="entry name" value="HVO_2833_C"/>
</dbReference>
<name>A0ABD5WG05_9EURY</name>
<proteinExistence type="predicted"/>
<dbReference type="InterPro" id="IPR036390">
    <property type="entry name" value="WH_DNA-bd_sf"/>
</dbReference>
<comment type="caution">
    <text evidence="2">The sequence shown here is derived from an EMBL/GenBank/DDBJ whole genome shotgun (WGS) entry which is preliminary data.</text>
</comment>
<accession>A0ABD5WG05</accession>